<dbReference type="GO" id="GO:0009651">
    <property type="term" value="P:response to salt stress"/>
    <property type="evidence" value="ECO:0007669"/>
    <property type="project" value="EnsemblFungi"/>
</dbReference>
<dbReference type="GO" id="GO:1903452">
    <property type="term" value="P:positive regulation of G1 to G0 transition"/>
    <property type="evidence" value="ECO:0007669"/>
    <property type="project" value="EnsemblFungi"/>
</dbReference>
<evidence type="ECO:0000313" key="3">
    <source>
        <dbReference type="Proteomes" id="UP000000591"/>
    </source>
</evidence>
<keyword evidence="3" id="KW-1185">Reference proteome</keyword>
<name>Q75C35_EREGS</name>
<evidence type="ECO:0000313" key="2">
    <source>
        <dbReference type="EMBL" id="AAS51308.1"/>
    </source>
</evidence>
<sequence length="422" mass="47876">MSQPQSIITQVSPEQQLGGSQLMTEQIEPDYYDENTLIHLNIQGRHYYITREQLMSLPESLLLCFFPSGVFMNREGQVITNLTPEDEVYIANFPPKCFESIMETYTTAQRDLENFPVGEFGRRAPHAGPKGFLGLTPSQSQPMSESQILHEKPAIIVLREDLDYYCVPSVSLALEDGSREGQDILLEQLMAQVKNAAGSHLCQQRSVFKGLYSSNRVRRPDAQHQPDQLGPAEQHLMDMLCASGFREHSDWGNRSQEPGKTVISSLSLCRLMNETVQEFRDQVAAARRRYDEDHVTPDAASAPPSRDQKRKSRLSTFTDNVRSRSSSRTRSSSRAPREPSLYDLVPRPEINTKLLLFWKKPARKCWWGLETITVDVQLNGHYDSESGTLVLSRNSPLCVLTIPVNLHIRRVWTLELSVVGMQ</sequence>
<dbReference type="eggNOG" id="ENOG502RXS0">
    <property type="taxonomic scope" value="Eukaryota"/>
</dbReference>
<dbReference type="GO" id="GO:0034599">
    <property type="term" value="P:cellular response to oxidative stress"/>
    <property type="evidence" value="ECO:0007669"/>
    <property type="project" value="EnsemblFungi"/>
</dbReference>
<dbReference type="GO" id="GO:0034605">
    <property type="term" value="P:cellular response to heat"/>
    <property type="evidence" value="ECO:0007669"/>
    <property type="project" value="EnsemblFungi"/>
</dbReference>
<dbReference type="GO" id="GO:0007015">
    <property type="term" value="P:actin filament organization"/>
    <property type="evidence" value="ECO:0007669"/>
    <property type="project" value="EnsemblFungi"/>
</dbReference>
<dbReference type="InterPro" id="IPR011333">
    <property type="entry name" value="SKP1/BTB/POZ_sf"/>
</dbReference>
<dbReference type="AlphaFoldDB" id="Q75C35"/>
<proteinExistence type="predicted"/>
<dbReference type="Proteomes" id="UP000000591">
    <property type="component" value="Chromosome III"/>
</dbReference>
<accession>Q75C35</accession>
<dbReference type="PANTHER" id="PTHR13384">
    <property type="entry name" value="G PATCH DOMAIN-CONTAINING PROTEIN 1"/>
    <property type="match status" value="1"/>
</dbReference>
<dbReference type="GO" id="GO:0005634">
    <property type="term" value="C:nucleus"/>
    <property type="evidence" value="ECO:0000318"/>
    <property type="project" value="GO_Central"/>
</dbReference>
<dbReference type="GO" id="GO:0019903">
    <property type="term" value="F:protein phosphatase binding"/>
    <property type="evidence" value="ECO:0007669"/>
    <property type="project" value="EnsemblFungi"/>
</dbReference>
<feature type="compositionally biased region" description="Low complexity" evidence="1">
    <location>
        <begin position="323"/>
        <end position="334"/>
    </location>
</feature>
<dbReference type="GO" id="GO:1904262">
    <property type="term" value="P:negative regulation of TORC1 signaling"/>
    <property type="evidence" value="ECO:0007669"/>
    <property type="project" value="EnsemblFungi"/>
</dbReference>
<dbReference type="FunCoup" id="Q75C35">
    <property type="interactions" value="73"/>
</dbReference>
<dbReference type="GO" id="GO:0003723">
    <property type="term" value="F:RNA binding"/>
    <property type="evidence" value="ECO:0000318"/>
    <property type="project" value="GO_Central"/>
</dbReference>
<dbReference type="PANTHER" id="PTHR13384:SF16">
    <property type="entry name" value="GROWTH REGULATION PROTEIN"/>
    <property type="match status" value="1"/>
</dbReference>
<dbReference type="RefSeq" id="NP_983484.1">
    <property type="nucleotide sequence ID" value="NM_208837.1"/>
</dbReference>
<dbReference type="EMBL" id="AE016816">
    <property type="protein sequence ID" value="AAS51308.1"/>
    <property type="molecule type" value="Genomic_DNA"/>
</dbReference>
<dbReference type="SUPFAM" id="SSF54695">
    <property type="entry name" value="POZ domain"/>
    <property type="match status" value="1"/>
</dbReference>
<dbReference type="GO" id="GO:0042542">
    <property type="term" value="P:response to hydrogen peroxide"/>
    <property type="evidence" value="ECO:0007669"/>
    <property type="project" value="EnsemblFungi"/>
</dbReference>
<reference evidence="3" key="2">
    <citation type="journal article" date="2013" name="G3 (Bethesda)">
        <title>Genomes of Ashbya fungi isolated from insects reveal four mating-type loci, numerous translocations, lack of transposons, and distinct gene duplications.</title>
        <authorList>
            <person name="Dietrich F.S."/>
            <person name="Voegeli S."/>
            <person name="Kuo S."/>
            <person name="Philippsen P."/>
        </authorList>
    </citation>
    <scope>GENOME REANNOTATION</scope>
    <source>
        <strain evidence="3">ATCC 10895 / CBS 109.51 / FGSC 9923 / NRRL Y-1056</strain>
    </source>
</reference>
<dbReference type="GO" id="GO:0010628">
    <property type="term" value="P:positive regulation of gene expression"/>
    <property type="evidence" value="ECO:0007669"/>
    <property type="project" value="EnsemblFungi"/>
</dbReference>
<protein>
    <submittedName>
        <fullName evidence="2">ACR082Cp</fullName>
    </submittedName>
</protein>
<dbReference type="GO" id="GO:0034198">
    <property type="term" value="P:cellular response to amino acid starvation"/>
    <property type="evidence" value="ECO:0007669"/>
    <property type="project" value="EnsemblFungi"/>
</dbReference>
<dbReference type="InParanoid" id="Q75C35"/>
<dbReference type="GO" id="GO:0004721">
    <property type="term" value="F:phosphoprotein phosphatase activity"/>
    <property type="evidence" value="ECO:0007669"/>
    <property type="project" value="EnsemblFungi"/>
</dbReference>
<dbReference type="STRING" id="284811.Q75C35"/>
<organism evidence="2 3">
    <name type="scientific">Eremothecium gossypii (strain ATCC 10895 / CBS 109.51 / FGSC 9923 / NRRL Y-1056)</name>
    <name type="common">Yeast</name>
    <name type="synonym">Ashbya gossypii</name>
    <dbReference type="NCBI Taxonomy" id="284811"/>
    <lineage>
        <taxon>Eukaryota</taxon>
        <taxon>Fungi</taxon>
        <taxon>Dikarya</taxon>
        <taxon>Ascomycota</taxon>
        <taxon>Saccharomycotina</taxon>
        <taxon>Saccharomycetes</taxon>
        <taxon>Saccharomycetales</taxon>
        <taxon>Saccharomycetaceae</taxon>
        <taxon>Eremothecium</taxon>
    </lineage>
</organism>
<dbReference type="GO" id="GO:0000423">
    <property type="term" value="P:mitophagy"/>
    <property type="evidence" value="ECO:0007669"/>
    <property type="project" value="EnsemblFungi"/>
</dbReference>
<reference evidence="2 3" key="1">
    <citation type="journal article" date="2004" name="Science">
        <title>The Ashbya gossypii genome as a tool for mapping the ancient Saccharomyces cerevisiae genome.</title>
        <authorList>
            <person name="Dietrich F.S."/>
            <person name="Voegeli S."/>
            <person name="Brachat S."/>
            <person name="Lerch A."/>
            <person name="Gates K."/>
            <person name="Steiner S."/>
            <person name="Mohr C."/>
            <person name="Pohlmann R."/>
            <person name="Luedi P."/>
            <person name="Choi S."/>
            <person name="Wing R.A."/>
            <person name="Flavier A."/>
            <person name="Gaffney T.D."/>
            <person name="Philippsen P."/>
        </authorList>
    </citation>
    <scope>NUCLEOTIDE SEQUENCE [LARGE SCALE GENOMIC DNA]</scope>
    <source>
        <strain evidence="3">ATCC 10895 / CBS 109.51 / FGSC 9923 / NRRL Y-1056</strain>
    </source>
</reference>
<dbReference type="GO" id="GO:1903293">
    <property type="term" value="C:phosphatase complex"/>
    <property type="evidence" value="ECO:0007669"/>
    <property type="project" value="EnsemblFungi"/>
</dbReference>
<dbReference type="GeneID" id="4619609"/>
<dbReference type="OMA" id="RKCWWGE"/>
<gene>
    <name evidence="2" type="ORF">AGOS_ACR082C</name>
</gene>
<dbReference type="GO" id="GO:0006897">
    <property type="term" value="P:endocytosis"/>
    <property type="evidence" value="ECO:0007669"/>
    <property type="project" value="EnsemblFungi"/>
</dbReference>
<dbReference type="OrthoDB" id="9451547at2759"/>
<dbReference type="HOGENOM" id="CLU_028899_0_1_1"/>
<dbReference type="Gene3D" id="3.30.710.10">
    <property type="entry name" value="Potassium Channel Kv1.1, Chain A"/>
    <property type="match status" value="1"/>
</dbReference>
<dbReference type="KEGG" id="ago:AGOS_ACR082C"/>
<dbReference type="GO" id="GO:0045944">
    <property type="term" value="P:positive regulation of transcription by RNA polymerase II"/>
    <property type="evidence" value="ECO:0007669"/>
    <property type="project" value="EnsemblFungi"/>
</dbReference>
<feature type="region of interest" description="Disordered" evidence="1">
    <location>
        <begin position="290"/>
        <end position="340"/>
    </location>
</feature>
<evidence type="ECO:0000256" key="1">
    <source>
        <dbReference type="SAM" id="MobiDB-lite"/>
    </source>
</evidence>
<dbReference type="GO" id="GO:0071474">
    <property type="term" value="P:cellular hyperosmotic response"/>
    <property type="evidence" value="ECO:0007669"/>
    <property type="project" value="EnsemblFungi"/>
</dbReference>